<dbReference type="InterPro" id="IPR007569">
    <property type="entry name" value="DUF559"/>
</dbReference>
<evidence type="ECO:0000313" key="3">
    <source>
        <dbReference type="Proteomes" id="UP000655570"/>
    </source>
</evidence>
<dbReference type="Pfam" id="PF04480">
    <property type="entry name" value="DUF559"/>
    <property type="match status" value="1"/>
</dbReference>
<dbReference type="EMBL" id="JACSQF010000002">
    <property type="protein sequence ID" value="MBD7979680.1"/>
    <property type="molecule type" value="Genomic_DNA"/>
</dbReference>
<evidence type="ECO:0000259" key="1">
    <source>
        <dbReference type="Pfam" id="PF04480"/>
    </source>
</evidence>
<sequence length="192" mass="21353">MRSATFGPDDVWRRNGFGRVTSPVRTMIDLARLEPLDVAVPLIDALLRLSRVSAEEVRTAAVEHRGARGVRRVPHVLALCDAGAESPRESTLRLTLVLAGLPRPVTQYVVRDATGRFVARVDLAWPHLRVALEYDGAHHDSPDRIRRDRARLNALRRCGWTVLVVDRAQLRRPAEVVALVRDVLAGPFPSAL</sequence>
<proteinExistence type="predicted"/>
<feature type="domain" description="DUF559" evidence="1">
    <location>
        <begin position="121"/>
        <end position="176"/>
    </location>
</feature>
<dbReference type="RefSeq" id="WP_191800873.1">
    <property type="nucleotide sequence ID" value="NZ_JACSQF010000002.1"/>
</dbReference>
<name>A0ABR8TW14_9CELL</name>
<reference evidence="2 3" key="1">
    <citation type="submission" date="2020-08" db="EMBL/GenBank/DDBJ databases">
        <title>A Genomic Blueprint of the Chicken Gut Microbiome.</title>
        <authorList>
            <person name="Gilroy R."/>
            <person name="Ravi A."/>
            <person name="Getino M."/>
            <person name="Pursley I."/>
            <person name="Horton D.L."/>
            <person name="Alikhan N.-F."/>
            <person name="Baker D."/>
            <person name="Gharbi K."/>
            <person name="Hall N."/>
            <person name="Watson M."/>
            <person name="Adriaenssens E.M."/>
            <person name="Foster-Nyarko E."/>
            <person name="Jarju S."/>
            <person name="Secka A."/>
            <person name="Antonio M."/>
            <person name="Oren A."/>
            <person name="Chaudhuri R."/>
            <person name="La Ragione R.M."/>
            <person name="Hildebrand F."/>
            <person name="Pallen M.J."/>
        </authorList>
    </citation>
    <scope>NUCLEOTIDE SEQUENCE [LARGE SCALE GENOMIC DNA]</scope>
    <source>
        <strain evidence="2 3">Sa2CUA9</strain>
    </source>
</reference>
<organism evidence="2 3">
    <name type="scientific">Oerskovia merdavium</name>
    <dbReference type="NCBI Taxonomy" id="2762227"/>
    <lineage>
        <taxon>Bacteria</taxon>
        <taxon>Bacillati</taxon>
        <taxon>Actinomycetota</taxon>
        <taxon>Actinomycetes</taxon>
        <taxon>Micrococcales</taxon>
        <taxon>Cellulomonadaceae</taxon>
        <taxon>Oerskovia</taxon>
    </lineage>
</organism>
<keyword evidence="3" id="KW-1185">Reference proteome</keyword>
<dbReference type="SUPFAM" id="SSF52980">
    <property type="entry name" value="Restriction endonuclease-like"/>
    <property type="match status" value="1"/>
</dbReference>
<dbReference type="Proteomes" id="UP000655570">
    <property type="component" value="Unassembled WGS sequence"/>
</dbReference>
<accession>A0ABR8TW14</accession>
<evidence type="ECO:0000313" key="2">
    <source>
        <dbReference type="EMBL" id="MBD7979680.1"/>
    </source>
</evidence>
<gene>
    <name evidence="2" type="ORF">H9641_02955</name>
</gene>
<dbReference type="InterPro" id="IPR011335">
    <property type="entry name" value="Restrct_endonuc-II-like"/>
</dbReference>
<comment type="caution">
    <text evidence="2">The sequence shown here is derived from an EMBL/GenBank/DDBJ whole genome shotgun (WGS) entry which is preliminary data.</text>
</comment>
<protein>
    <submittedName>
        <fullName evidence="2">DUF559 domain-containing protein</fullName>
    </submittedName>
</protein>
<dbReference type="Gene3D" id="3.40.960.10">
    <property type="entry name" value="VSR Endonuclease"/>
    <property type="match status" value="1"/>
</dbReference>